<feature type="domain" description="BRCT" evidence="3">
    <location>
        <begin position="807"/>
        <end position="897"/>
    </location>
</feature>
<dbReference type="Pfam" id="PF12738">
    <property type="entry name" value="PTCB-BRCT"/>
    <property type="match status" value="3"/>
</dbReference>
<keyword evidence="1" id="KW-0677">Repeat</keyword>
<dbReference type="InterPro" id="IPR036420">
    <property type="entry name" value="BRCT_dom_sf"/>
</dbReference>
<dbReference type="PANTHER" id="PTHR13561">
    <property type="entry name" value="DNA REPLICATION REGULATOR DPB11-RELATED"/>
    <property type="match status" value="1"/>
</dbReference>
<gene>
    <name evidence="4" type="ORF">MENT_LOCUS8778</name>
</gene>
<dbReference type="SUPFAM" id="SSF52113">
    <property type="entry name" value="BRCT domain"/>
    <property type="match status" value="6"/>
</dbReference>
<evidence type="ECO:0000259" key="3">
    <source>
        <dbReference type="PROSITE" id="PS50172"/>
    </source>
</evidence>
<feature type="domain" description="BRCT" evidence="3">
    <location>
        <begin position="712"/>
        <end position="787"/>
    </location>
</feature>
<dbReference type="CDD" id="cd17731">
    <property type="entry name" value="BRCT_TopBP1_rpt2_like"/>
    <property type="match status" value="3"/>
</dbReference>
<feature type="domain" description="BRCT" evidence="3">
    <location>
        <begin position="108"/>
        <end position="198"/>
    </location>
</feature>
<dbReference type="CDD" id="cd00027">
    <property type="entry name" value="BRCT"/>
    <property type="match status" value="3"/>
</dbReference>
<dbReference type="InterPro" id="IPR001357">
    <property type="entry name" value="BRCT_dom"/>
</dbReference>
<dbReference type="OrthoDB" id="251770at2759"/>
<proteinExistence type="predicted"/>
<feature type="domain" description="BRCT" evidence="3">
    <location>
        <begin position="321"/>
        <end position="396"/>
    </location>
</feature>
<dbReference type="Proteomes" id="UP000580250">
    <property type="component" value="Unassembled WGS sequence"/>
</dbReference>
<evidence type="ECO:0000256" key="1">
    <source>
        <dbReference type="ARBA" id="ARBA00022737"/>
    </source>
</evidence>
<dbReference type="GO" id="GO:0007095">
    <property type="term" value="P:mitotic G2 DNA damage checkpoint signaling"/>
    <property type="evidence" value="ECO:0007669"/>
    <property type="project" value="TreeGrafter"/>
</dbReference>
<dbReference type="SMART" id="SM00292">
    <property type="entry name" value="BRCT"/>
    <property type="match status" value="6"/>
</dbReference>
<dbReference type="Pfam" id="PF00533">
    <property type="entry name" value="BRCT"/>
    <property type="match status" value="3"/>
</dbReference>
<reference evidence="4 5" key="1">
    <citation type="submission" date="2020-08" db="EMBL/GenBank/DDBJ databases">
        <authorList>
            <person name="Koutsovoulos G."/>
            <person name="Danchin GJ E."/>
        </authorList>
    </citation>
    <scope>NUCLEOTIDE SEQUENCE [LARGE SCALE GENOMIC DNA]</scope>
</reference>
<feature type="domain" description="BRCT" evidence="3">
    <location>
        <begin position="13"/>
        <end position="90"/>
    </location>
</feature>
<dbReference type="PANTHER" id="PTHR13561:SF20">
    <property type="entry name" value="DNA TOPOISOMERASE 2-BINDING PROTEIN 1"/>
    <property type="match status" value="1"/>
</dbReference>
<dbReference type="GO" id="GO:0033314">
    <property type="term" value="P:mitotic DNA replication checkpoint signaling"/>
    <property type="evidence" value="ECO:0007669"/>
    <property type="project" value="TreeGrafter"/>
</dbReference>
<evidence type="ECO:0000313" key="5">
    <source>
        <dbReference type="Proteomes" id="UP000580250"/>
    </source>
</evidence>
<dbReference type="EMBL" id="CAJEWN010000038">
    <property type="protein sequence ID" value="CAD2146889.1"/>
    <property type="molecule type" value="Genomic_DNA"/>
</dbReference>
<comment type="caution">
    <text evidence="4">The sequence shown here is derived from an EMBL/GenBank/DDBJ whole genome shotgun (WGS) entry which is preliminary data.</text>
</comment>
<evidence type="ECO:0000256" key="2">
    <source>
        <dbReference type="SAM" id="MobiDB-lite"/>
    </source>
</evidence>
<dbReference type="Gene3D" id="3.40.50.10190">
    <property type="entry name" value="BRCT domain"/>
    <property type="match status" value="6"/>
</dbReference>
<evidence type="ECO:0000313" key="4">
    <source>
        <dbReference type="EMBL" id="CAD2146889.1"/>
    </source>
</evidence>
<dbReference type="InterPro" id="IPR059215">
    <property type="entry name" value="BRCT2_TopBP1-like"/>
</dbReference>
<dbReference type="FunFam" id="3.40.50.10190:FF:000010">
    <property type="entry name" value="DNA topoisomerase II binding protein 1"/>
    <property type="match status" value="2"/>
</dbReference>
<feature type="compositionally biased region" description="Basic and acidic residues" evidence="2">
    <location>
        <begin position="250"/>
        <end position="260"/>
    </location>
</feature>
<name>A0A6V7U8W4_MELEN</name>
<accession>A0A6V7U8W4</accession>
<dbReference type="AlphaFoldDB" id="A0A6V7U8W4"/>
<protein>
    <recommendedName>
        <fullName evidence="3">BRCT domain-containing protein</fullName>
    </recommendedName>
</protein>
<dbReference type="PROSITE" id="PS50172">
    <property type="entry name" value="BRCT"/>
    <property type="match status" value="6"/>
</dbReference>
<organism evidence="4 5">
    <name type="scientific">Meloidogyne enterolobii</name>
    <name type="common">Root-knot nematode worm</name>
    <name type="synonym">Meloidogyne mayaguensis</name>
    <dbReference type="NCBI Taxonomy" id="390850"/>
    <lineage>
        <taxon>Eukaryota</taxon>
        <taxon>Metazoa</taxon>
        <taxon>Ecdysozoa</taxon>
        <taxon>Nematoda</taxon>
        <taxon>Chromadorea</taxon>
        <taxon>Rhabditida</taxon>
        <taxon>Tylenchina</taxon>
        <taxon>Tylenchomorpha</taxon>
        <taxon>Tylenchoidea</taxon>
        <taxon>Meloidogynidae</taxon>
        <taxon>Meloidogyninae</taxon>
        <taxon>Meloidogyne</taxon>
    </lineage>
</organism>
<dbReference type="GO" id="GO:0006270">
    <property type="term" value="P:DNA replication initiation"/>
    <property type="evidence" value="ECO:0007669"/>
    <property type="project" value="TreeGrafter"/>
</dbReference>
<feature type="domain" description="BRCT" evidence="3">
    <location>
        <begin position="416"/>
        <end position="506"/>
    </location>
</feature>
<sequence length="901" mass="102103">MELKSEPKMNESAKSKVFNGVTISFAGLTEESQFELIKLLLEMGGDCRLEVDENVNYLIAEIIDNKSENYIAARRLKIPVLIPRWIQDAYSNTNSIVDFLTEESRENYRTPIFAGCEITISGFAGTERIEIGRLIEMNGGIFIGQMFKSSCTHLITANDSGEKFRRAKDWKTIYIVTVEWLRKSIEHKFRLDELEFSFEPKSEVENSPLAIKKQSQNYENFEPTNKELFETEGNHFEPICQVKNAPPDSLHNDESTKNKPIESTGSFFEQIYKAENISAVRIFDNPKEVEPAQNERNETIHNDEMICHMELKAEPESNESDKSKPFSGITISFSGLPKEQQDELTKLLLEMGGDCKLEVDENVNYLIAERCDNKSENYITARRLKIPVVIPRWIQDAHSSTDSIVDFLSEEYLENYRIPIFSGCEITISGFAGTERIEIGRLVEMNGGVFSGQMNRSSCTHLITANNSGEKFRRAKKWKNIYIVNLEWLKKSVEQKVRLDEIEFSFESICKVENAPTVDMLQPSKNAAGSDLEPICQVENAPTVDVLQPTKNGPIESTGNDLEPICQVENAPTVDVLQLTKNGPIESTDNDLEPICQVENAPTVDVLQPTKNGPIKSTGNDLEPICQVENPPPVESLHNEEIVESTKNKPADSTVNDFEQIHKAVDTSTVEKFHNLKVIEPTTQNEHIEEINNDEMIHNEELRAEPKMNESVKSKAFGGVTISFAGLRRESQDELTKLLLEMGGDCRLEVDENVNYLIAERCDNKSENYIAARRLKIPVLIPRWIQDAHSSIESMGDFLSEESIDNYRTPIFSGCEITISGFTSNERVGMGRLIELHGGKFSGQMNKLSCTHLITANNSGEKFRRAKEWQSIYIVNDKWLRKSIEYKVRLNELRFPAAGDK</sequence>
<feature type="region of interest" description="Disordered" evidence="2">
    <location>
        <begin position="239"/>
        <end position="261"/>
    </location>
</feature>